<keyword evidence="3" id="KW-0540">Nuclease</keyword>
<dbReference type="SMART" id="SM00507">
    <property type="entry name" value="HNHc"/>
    <property type="match status" value="1"/>
</dbReference>
<gene>
    <name evidence="3" type="ORF">MJA45_04255</name>
</gene>
<name>A0AA96RIJ6_9BACL</name>
<keyword evidence="4" id="KW-1185">Reference proteome</keyword>
<dbReference type="Proteomes" id="UP001305702">
    <property type="component" value="Chromosome"/>
</dbReference>
<dbReference type="CDD" id="cd00085">
    <property type="entry name" value="HNHc"/>
    <property type="match status" value="1"/>
</dbReference>
<feature type="compositionally biased region" description="Basic and acidic residues" evidence="1">
    <location>
        <begin position="120"/>
        <end position="136"/>
    </location>
</feature>
<evidence type="ECO:0000256" key="1">
    <source>
        <dbReference type="SAM" id="MobiDB-lite"/>
    </source>
</evidence>
<dbReference type="PANTHER" id="PTHR33877:SF2">
    <property type="entry name" value="OS07G0170200 PROTEIN"/>
    <property type="match status" value="1"/>
</dbReference>
<dbReference type="GO" id="GO:0004519">
    <property type="term" value="F:endonuclease activity"/>
    <property type="evidence" value="ECO:0007669"/>
    <property type="project" value="UniProtKB-KW"/>
</dbReference>
<feature type="compositionally biased region" description="Low complexity" evidence="1">
    <location>
        <begin position="257"/>
        <end position="278"/>
    </location>
</feature>
<feature type="compositionally biased region" description="Basic residues" evidence="1">
    <location>
        <begin position="186"/>
        <end position="201"/>
    </location>
</feature>
<accession>A0AA96RIJ6</accession>
<proteinExistence type="predicted"/>
<reference evidence="3 4" key="1">
    <citation type="submission" date="2022-02" db="EMBL/GenBank/DDBJ databases">
        <title>Paenibacillus sp. MBLB1776 Whole Genome Shotgun Sequencing.</title>
        <authorList>
            <person name="Hwang C.Y."/>
            <person name="Cho E.-S."/>
            <person name="Seo M.-J."/>
        </authorList>
    </citation>
    <scope>NUCLEOTIDE SEQUENCE [LARGE SCALE GENOMIC DNA]</scope>
    <source>
        <strain evidence="3 4">MBLB1776</strain>
    </source>
</reference>
<keyword evidence="3" id="KW-0378">Hydrolase</keyword>
<feature type="compositionally biased region" description="Low complexity" evidence="1">
    <location>
        <begin position="300"/>
        <end position="408"/>
    </location>
</feature>
<dbReference type="PANTHER" id="PTHR33877">
    <property type="entry name" value="SLL1193 PROTEIN"/>
    <property type="match status" value="1"/>
</dbReference>
<evidence type="ECO:0000259" key="2">
    <source>
        <dbReference type="SMART" id="SM00507"/>
    </source>
</evidence>
<feature type="compositionally biased region" description="Basic residues" evidence="1">
    <location>
        <begin position="409"/>
        <end position="425"/>
    </location>
</feature>
<feature type="region of interest" description="Disordered" evidence="1">
    <location>
        <begin position="61"/>
        <end position="462"/>
    </location>
</feature>
<dbReference type="Pfam" id="PF01844">
    <property type="entry name" value="HNH"/>
    <property type="match status" value="1"/>
</dbReference>
<evidence type="ECO:0000313" key="4">
    <source>
        <dbReference type="Proteomes" id="UP001305702"/>
    </source>
</evidence>
<organism evidence="3 4">
    <name type="scientific">Paenibacillus aurantius</name>
    <dbReference type="NCBI Taxonomy" id="2918900"/>
    <lineage>
        <taxon>Bacteria</taxon>
        <taxon>Bacillati</taxon>
        <taxon>Bacillota</taxon>
        <taxon>Bacilli</taxon>
        <taxon>Bacillales</taxon>
        <taxon>Paenibacillaceae</taxon>
        <taxon>Paenibacillus</taxon>
    </lineage>
</organism>
<feature type="compositionally biased region" description="Basic residues" evidence="1">
    <location>
        <begin position="286"/>
        <end position="299"/>
    </location>
</feature>
<feature type="domain" description="HNH nuclease" evidence="2">
    <location>
        <begin position="517"/>
        <end position="566"/>
    </location>
</feature>
<evidence type="ECO:0000313" key="3">
    <source>
        <dbReference type="EMBL" id="WNQ12269.1"/>
    </source>
</evidence>
<dbReference type="InterPro" id="IPR002711">
    <property type="entry name" value="HNH"/>
</dbReference>
<protein>
    <submittedName>
        <fullName evidence="3">HNH endonuclease</fullName>
    </submittedName>
</protein>
<feature type="region of interest" description="Disordered" evidence="1">
    <location>
        <begin position="1"/>
        <end position="46"/>
    </location>
</feature>
<keyword evidence="3" id="KW-0255">Endonuclease</keyword>
<dbReference type="GO" id="GO:0003676">
    <property type="term" value="F:nucleic acid binding"/>
    <property type="evidence" value="ECO:0007669"/>
    <property type="project" value="InterPro"/>
</dbReference>
<dbReference type="AlphaFoldDB" id="A0AA96RIJ6"/>
<feature type="compositionally biased region" description="Basic and acidic residues" evidence="1">
    <location>
        <begin position="206"/>
        <end position="230"/>
    </location>
</feature>
<sequence>MKHEPNGSIRRGSAITRIQEERHPGGGSLSLLDNNTKGGKPADGFTGEEAAVKTCTHCGRSLPLSEFKRRSGRRSGRTGRRGACRTCRQLLTAQGEAAENRDGTAQEPGMLLKAAAGIERSSDPASDKAKDKNGVKRKEKAAPTGMDGKARPGMKGEAEGAEPAGKEDAVLSAQNGEAGEAAPGKKTGRSRVSSRKRKRRTSASGAHERDTALLEAEKLPEAGEQADRSEAAFAAGRPRDRGATEAPPQVSGEEANAPGAEAVAVGTEAEGADAGAPEAGEDGGSKRKRRRRGRRRRKAAGAVALAGADAPSASGAAKAAGAHASAVTAAEAVAAPGAAAARDAGPAASEPSEPASAGPRDAGPAGAGWRARAGTAAQEAAPADGAAPTGDGAADAAQPPEAEAPASAPRKKRRRRNRRGAKARARLADGGSLGEAALTPPRRIRRPLPVPPPRPKGPDVSVLRPTRAGVIKMRGRTDKGRRWVQDTDLATAINLVIEHAAVVVNPHTIRRLYSSRSFRQYILERDKYTCFFCGEYGNTIDHLVPRSKSGHTTPINCVCACHLCNQSKASRDLDDFYEDE</sequence>
<dbReference type="RefSeq" id="WP_315606046.1">
    <property type="nucleotide sequence ID" value="NZ_CP130318.1"/>
</dbReference>
<dbReference type="InterPro" id="IPR003615">
    <property type="entry name" value="HNH_nuc"/>
</dbReference>
<feature type="compositionally biased region" description="Basic and acidic residues" evidence="1">
    <location>
        <begin position="148"/>
        <end position="169"/>
    </location>
</feature>
<dbReference type="InterPro" id="IPR052892">
    <property type="entry name" value="NA-targeting_endonuclease"/>
</dbReference>
<feature type="compositionally biased region" description="Basic residues" evidence="1">
    <location>
        <begin position="70"/>
        <end position="83"/>
    </location>
</feature>
<dbReference type="KEGG" id="paun:MJA45_04255"/>
<dbReference type="GO" id="GO:0008270">
    <property type="term" value="F:zinc ion binding"/>
    <property type="evidence" value="ECO:0007669"/>
    <property type="project" value="InterPro"/>
</dbReference>
<dbReference type="EMBL" id="CP130318">
    <property type="protein sequence ID" value="WNQ12269.1"/>
    <property type="molecule type" value="Genomic_DNA"/>
</dbReference>
<dbReference type="Gene3D" id="1.10.30.50">
    <property type="match status" value="1"/>
</dbReference>